<dbReference type="GO" id="GO:0006508">
    <property type="term" value="P:proteolysis"/>
    <property type="evidence" value="ECO:0007669"/>
    <property type="project" value="UniProtKB-KW"/>
</dbReference>
<evidence type="ECO:0000256" key="5">
    <source>
        <dbReference type="SAM" id="Coils"/>
    </source>
</evidence>
<feature type="compositionally biased region" description="Basic and acidic residues" evidence="6">
    <location>
        <begin position="29"/>
        <end position="41"/>
    </location>
</feature>
<evidence type="ECO:0000313" key="8">
    <source>
        <dbReference type="EMBL" id="MQL91172.1"/>
    </source>
</evidence>
<evidence type="ECO:0000256" key="2">
    <source>
        <dbReference type="ARBA" id="ARBA00022670"/>
    </source>
</evidence>
<organism evidence="8 9">
    <name type="scientific">Colocasia esculenta</name>
    <name type="common">Wild taro</name>
    <name type="synonym">Arum esculentum</name>
    <dbReference type="NCBI Taxonomy" id="4460"/>
    <lineage>
        <taxon>Eukaryota</taxon>
        <taxon>Viridiplantae</taxon>
        <taxon>Streptophyta</taxon>
        <taxon>Embryophyta</taxon>
        <taxon>Tracheophyta</taxon>
        <taxon>Spermatophyta</taxon>
        <taxon>Magnoliopsida</taxon>
        <taxon>Liliopsida</taxon>
        <taxon>Araceae</taxon>
        <taxon>Aroideae</taxon>
        <taxon>Colocasieae</taxon>
        <taxon>Colocasia</taxon>
    </lineage>
</organism>
<protein>
    <recommendedName>
        <fullName evidence="7">Ubiquitin-like protease family profile domain-containing protein</fullName>
    </recommendedName>
</protein>
<keyword evidence="5" id="KW-0175">Coiled coil</keyword>
<feature type="coiled-coil region" evidence="5">
    <location>
        <begin position="318"/>
        <end position="352"/>
    </location>
</feature>
<evidence type="ECO:0000256" key="1">
    <source>
        <dbReference type="ARBA" id="ARBA00005234"/>
    </source>
</evidence>
<accession>A0A843UYC8</accession>
<evidence type="ECO:0000259" key="7">
    <source>
        <dbReference type="PROSITE" id="PS50600"/>
    </source>
</evidence>
<dbReference type="SUPFAM" id="SSF54001">
    <property type="entry name" value="Cysteine proteinases"/>
    <property type="match status" value="1"/>
</dbReference>
<dbReference type="Pfam" id="PF03017">
    <property type="entry name" value="Transposase_23"/>
    <property type="match status" value="1"/>
</dbReference>
<dbReference type="PANTHER" id="PTHR46915">
    <property type="entry name" value="UBIQUITIN-LIKE PROTEASE 4-RELATED"/>
    <property type="match status" value="1"/>
</dbReference>
<evidence type="ECO:0000256" key="4">
    <source>
        <dbReference type="ARBA" id="ARBA00022807"/>
    </source>
</evidence>
<dbReference type="PROSITE" id="PS50600">
    <property type="entry name" value="ULP_PROTEASE"/>
    <property type="match status" value="1"/>
</dbReference>
<keyword evidence="3" id="KW-0378">Hydrolase</keyword>
<dbReference type="EMBL" id="NMUH01001311">
    <property type="protein sequence ID" value="MQL91172.1"/>
    <property type="molecule type" value="Genomic_DNA"/>
</dbReference>
<keyword evidence="9" id="KW-1185">Reference proteome</keyword>
<dbReference type="Proteomes" id="UP000652761">
    <property type="component" value="Unassembled WGS sequence"/>
</dbReference>
<sequence length="466" mass="52454">MWVYKHRQLGTIAHSHKLEGRTRGLGRQRRGEKQEKAENDRAPSLCRRSPRSLTPELPALPGCSARSPSTAAKVAGKRLPPIVRREKGFRWFSLRSCLGLPATALGLRTKGVFSKTYTFVPTVDGGHWNLLILCNFGKLLHKDCGPCMILLDSLHMAEPLSKEPNIRRFVRELYKASGRMETGRAINSIPLLLPKVPQQSGGDECGVFMLYYMFLFAMNAPTCFSRTSYPYFRRSEVNRKNKGVQKIFHCASTQTFADIRKAEEKIQALKQSQSSASSSQTVASKYDIYSQVLGENKPGRVRGLGTRPTPATLWGRSTNILKDENKKLGDRVKDLEERISKLERTESKFQEENDSVYGGVASKESTSVTKQDVHYLISKRVKLLDMYGNIVAMGIVMSTDPTKIVMGRTIGQDFCEVAVLLANKPESPLFIKDDNRKTMKDIVGSHILWFLQYVQLDSKRQVGDQD</sequence>
<dbReference type="GO" id="GO:0008234">
    <property type="term" value="F:cysteine-type peptidase activity"/>
    <property type="evidence" value="ECO:0007669"/>
    <property type="project" value="UniProtKB-KW"/>
</dbReference>
<comment type="similarity">
    <text evidence="1">Belongs to the peptidase C48 family.</text>
</comment>
<keyword evidence="2" id="KW-0645">Protease</keyword>
<dbReference type="GO" id="GO:0016926">
    <property type="term" value="P:protein desumoylation"/>
    <property type="evidence" value="ECO:0007669"/>
    <property type="project" value="UniProtKB-ARBA"/>
</dbReference>
<keyword evidence="4" id="KW-0788">Thiol protease</keyword>
<evidence type="ECO:0000256" key="3">
    <source>
        <dbReference type="ARBA" id="ARBA00022801"/>
    </source>
</evidence>
<reference evidence="8" key="1">
    <citation type="submission" date="2017-07" db="EMBL/GenBank/DDBJ databases">
        <title>Taro Niue Genome Assembly and Annotation.</title>
        <authorList>
            <person name="Atibalentja N."/>
            <person name="Keating K."/>
            <person name="Fields C.J."/>
        </authorList>
    </citation>
    <scope>NUCLEOTIDE SEQUENCE</scope>
    <source>
        <strain evidence="8">Niue_2</strain>
        <tissue evidence="8">Leaf</tissue>
    </source>
</reference>
<dbReference type="InterPro" id="IPR004264">
    <property type="entry name" value="Transposase_23"/>
</dbReference>
<dbReference type="AlphaFoldDB" id="A0A843UYC8"/>
<feature type="region of interest" description="Disordered" evidence="6">
    <location>
        <begin position="14"/>
        <end position="68"/>
    </location>
</feature>
<dbReference type="Pfam" id="PF02902">
    <property type="entry name" value="Peptidase_C48"/>
    <property type="match status" value="1"/>
</dbReference>
<feature type="domain" description="Ubiquitin-like protease family profile" evidence="7">
    <location>
        <begin position="1"/>
        <end position="216"/>
    </location>
</feature>
<proteinExistence type="inferred from homology"/>
<dbReference type="PANTHER" id="PTHR46915:SF6">
    <property type="entry name" value="CYSTEINE PROTEINASES SUPERFAMILY PROTEIN"/>
    <property type="match status" value="1"/>
</dbReference>
<evidence type="ECO:0000256" key="6">
    <source>
        <dbReference type="SAM" id="MobiDB-lite"/>
    </source>
</evidence>
<dbReference type="Gene3D" id="3.40.395.10">
    <property type="entry name" value="Adenoviral Proteinase, Chain A"/>
    <property type="match status" value="1"/>
</dbReference>
<dbReference type="OrthoDB" id="1939479at2759"/>
<evidence type="ECO:0000313" key="9">
    <source>
        <dbReference type="Proteomes" id="UP000652761"/>
    </source>
</evidence>
<dbReference type="InterPro" id="IPR003653">
    <property type="entry name" value="Peptidase_C48_C"/>
</dbReference>
<name>A0A843UYC8_COLES</name>
<comment type="caution">
    <text evidence="8">The sequence shown here is derived from an EMBL/GenBank/DDBJ whole genome shotgun (WGS) entry which is preliminary data.</text>
</comment>
<dbReference type="InterPro" id="IPR038765">
    <property type="entry name" value="Papain-like_cys_pep_sf"/>
</dbReference>
<gene>
    <name evidence="8" type="ORF">Taro_023779</name>
</gene>